<evidence type="ECO:0000313" key="3">
    <source>
        <dbReference type="EMBL" id="ONM09554.1"/>
    </source>
</evidence>
<dbReference type="eggNOG" id="KOG2543">
    <property type="taxonomic scope" value="Eukaryota"/>
</dbReference>
<evidence type="ECO:0000256" key="1">
    <source>
        <dbReference type="SAM" id="MobiDB-lite"/>
    </source>
</evidence>
<dbReference type="InterPro" id="IPR047088">
    <property type="entry name" value="ORC5_C"/>
</dbReference>
<dbReference type="PANTHER" id="PTHR12705:SF0">
    <property type="entry name" value="ORIGIN RECOGNITION COMPLEX SUBUNIT 5"/>
    <property type="match status" value="1"/>
</dbReference>
<accession>A0A1D6L5G4</accession>
<feature type="domain" description="Origin recognition complex subunit 5 C-terminal" evidence="2">
    <location>
        <begin position="134"/>
        <end position="196"/>
    </location>
</feature>
<dbReference type="InterPro" id="IPR020796">
    <property type="entry name" value="ORC5"/>
</dbReference>
<feature type="compositionally biased region" description="Polar residues" evidence="1">
    <location>
        <begin position="22"/>
        <end position="31"/>
    </location>
</feature>
<gene>
    <name evidence="3" type="ORF">ZEAMMB73_Zm00001d034087</name>
</gene>
<dbReference type="ExpressionAtlas" id="A0A1D6L5G4">
    <property type="expression patterns" value="baseline and differential"/>
</dbReference>
<protein>
    <submittedName>
        <fullName evidence="3">Origin of replication complex subunit 5</fullName>
    </submittedName>
</protein>
<feature type="compositionally biased region" description="Basic and acidic residues" evidence="1">
    <location>
        <begin position="43"/>
        <end position="52"/>
    </location>
</feature>
<dbReference type="EMBL" id="CM007647">
    <property type="protein sequence ID" value="ONM09554.1"/>
    <property type="molecule type" value="Genomic_DNA"/>
</dbReference>
<reference evidence="3" key="1">
    <citation type="submission" date="2015-12" db="EMBL/GenBank/DDBJ databases">
        <title>Update maize B73 reference genome by single molecule sequencing technologies.</title>
        <authorList>
            <consortium name="Maize Genome Sequencing Project"/>
            <person name="Ware D."/>
        </authorList>
    </citation>
    <scope>NUCLEOTIDE SEQUENCE [LARGE SCALE GENOMIC DNA]</scope>
    <source>
        <tissue evidence="3">Seedling</tissue>
    </source>
</reference>
<dbReference type="PANTHER" id="PTHR12705">
    <property type="entry name" value="ORIGIN RECOGNITION COMPLEX SUBUNIT 5"/>
    <property type="match status" value="1"/>
</dbReference>
<evidence type="ECO:0000259" key="2">
    <source>
        <dbReference type="Pfam" id="PF14630"/>
    </source>
</evidence>
<dbReference type="STRING" id="4577.A0A1D6L5G4"/>
<dbReference type="AlphaFoldDB" id="A0A1D6L5G4"/>
<feature type="region of interest" description="Disordered" evidence="1">
    <location>
        <begin position="1"/>
        <end position="52"/>
    </location>
</feature>
<proteinExistence type="predicted"/>
<dbReference type="GO" id="GO:0005634">
    <property type="term" value="C:nucleus"/>
    <property type="evidence" value="ECO:0007669"/>
    <property type="project" value="InterPro"/>
</dbReference>
<name>A0A1D6L5G4_MAIZE</name>
<dbReference type="InParanoid" id="A0A1D6L5G4"/>
<dbReference type="Pfam" id="PF14630">
    <property type="entry name" value="ORC5_C"/>
    <property type="match status" value="1"/>
</dbReference>
<organism evidence="3">
    <name type="scientific">Zea mays</name>
    <name type="common">Maize</name>
    <dbReference type="NCBI Taxonomy" id="4577"/>
    <lineage>
        <taxon>Eukaryota</taxon>
        <taxon>Viridiplantae</taxon>
        <taxon>Streptophyta</taxon>
        <taxon>Embryophyta</taxon>
        <taxon>Tracheophyta</taxon>
        <taxon>Spermatophyta</taxon>
        <taxon>Magnoliopsida</taxon>
        <taxon>Liliopsida</taxon>
        <taxon>Poales</taxon>
        <taxon>Poaceae</taxon>
        <taxon>PACMAD clade</taxon>
        <taxon>Panicoideae</taxon>
        <taxon>Andropogonodae</taxon>
        <taxon>Andropogoneae</taxon>
        <taxon>Tripsacinae</taxon>
        <taxon>Zea</taxon>
    </lineage>
</organism>
<dbReference type="GO" id="GO:0006260">
    <property type="term" value="P:DNA replication"/>
    <property type="evidence" value="ECO:0007669"/>
    <property type="project" value="InterPro"/>
</dbReference>
<dbReference type="GO" id="GO:0000808">
    <property type="term" value="C:origin recognition complex"/>
    <property type="evidence" value="ECO:0007669"/>
    <property type="project" value="InterPro"/>
</dbReference>
<sequence>MSQPVTPRRVTRSSAADPALRTSPSNNSRPKSTTRRQPVPTDAAKEEGEHERSTVDAILEALPGRRAQAMDLLRLLAPAPALLLLLHGGAATGKTRALPSSLFATVALTPLFRVTRRADELVAALVHWSHYSVAFLASRNPATLDAALFDSTGGSDSHRRKRKSSQVLTNMKDTMAEEMLLKGPGTFPLERLLAIF</sequence>